<dbReference type="GO" id="GO:0048270">
    <property type="term" value="F:methionine adenosyltransferase regulator activity"/>
    <property type="evidence" value="ECO:0007669"/>
    <property type="project" value="TreeGrafter"/>
</dbReference>
<dbReference type="AlphaFoldDB" id="A0A1E3APP0"/>
<proteinExistence type="inferred from homology"/>
<dbReference type="InterPro" id="IPR005913">
    <property type="entry name" value="dTDP_dehydrorham_reduct"/>
</dbReference>
<evidence type="ECO:0000313" key="4">
    <source>
        <dbReference type="EMBL" id="ODM10658.1"/>
    </source>
</evidence>
<reference evidence="4 5" key="1">
    <citation type="submission" date="2016-07" db="EMBL/GenBank/DDBJ databases">
        <title>Characterization of isolates of Eisenbergiella tayi derived from blood cultures, using whole genome sequencing.</title>
        <authorList>
            <person name="Burdz T."/>
            <person name="Wiebe D."/>
            <person name="Huynh C."/>
            <person name="Bernard K."/>
        </authorList>
    </citation>
    <scope>NUCLEOTIDE SEQUENCE [LARGE SCALE GENOMIC DNA]</scope>
    <source>
        <strain evidence="4 5">NML 120489</strain>
    </source>
</reference>
<keyword evidence="2" id="KW-0521">NADP</keyword>
<dbReference type="GO" id="GO:0019305">
    <property type="term" value="P:dTDP-rhamnose biosynthetic process"/>
    <property type="evidence" value="ECO:0007669"/>
    <property type="project" value="UniProtKB-UniPathway"/>
</dbReference>
<evidence type="ECO:0000259" key="3">
    <source>
        <dbReference type="Pfam" id="PF04321"/>
    </source>
</evidence>
<dbReference type="GO" id="GO:0008831">
    <property type="term" value="F:dTDP-4-dehydrorhamnose reductase activity"/>
    <property type="evidence" value="ECO:0007669"/>
    <property type="project" value="UniProtKB-EC"/>
</dbReference>
<dbReference type="UniPathway" id="UPA00124"/>
<comment type="pathway">
    <text evidence="2">Carbohydrate biosynthesis; dTDP-L-rhamnose biosynthesis.</text>
</comment>
<dbReference type="InterPro" id="IPR029903">
    <property type="entry name" value="RmlD-like-bd"/>
</dbReference>
<dbReference type="EC" id="1.1.1.133" evidence="2"/>
<comment type="caution">
    <text evidence="4">The sequence shown here is derived from an EMBL/GenBank/DDBJ whole genome shotgun (WGS) entry which is preliminary data.</text>
</comment>
<name>A0A1E3APP0_9FIRM</name>
<accession>A0A1E3APP0</accession>
<dbReference type="PANTHER" id="PTHR10491">
    <property type="entry name" value="DTDP-4-DEHYDRORHAMNOSE REDUCTASE"/>
    <property type="match status" value="1"/>
</dbReference>
<comment type="similarity">
    <text evidence="1 2">Belongs to the dTDP-4-dehydrorhamnose reductase family.</text>
</comment>
<dbReference type="GeneID" id="93303200"/>
<evidence type="ECO:0000313" key="5">
    <source>
        <dbReference type="Proteomes" id="UP000095003"/>
    </source>
</evidence>
<feature type="domain" description="RmlD-like substrate binding" evidence="3">
    <location>
        <begin position="1"/>
        <end position="279"/>
    </location>
</feature>
<gene>
    <name evidence="4" type="primary">rmlD_3</name>
    <name evidence="4" type="ORF">BEH84_03087</name>
</gene>
<dbReference type="GO" id="GO:0048269">
    <property type="term" value="C:methionine adenosyltransferase complex"/>
    <property type="evidence" value="ECO:0007669"/>
    <property type="project" value="TreeGrafter"/>
</dbReference>
<dbReference type="Pfam" id="PF04321">
    <property type="entry name" value="RmlD_sub_bind"/>
    <property type="match status" value="1"/>
</dbReference>
<dbReference type="SUPFAM" id="SSF51735">
    <property type="entry name" value="NAD(P)-binding Rossmann-fold domains"/>
    <property type="match status" value="1"/>
</dbReference>
<comment type="function">
    <text evidence="2">Catalyzes the reduction of dTDP-6-deoxy-L-lyxo-4-hexulose to yield dTDP-L-rhamnose.</text>
</comment>
<evidence type="ECO:0000256" key="2">
    <source>
        <dbReference type="RuleBase" id="RU364082"/>
    </source>
</evidence>
<keyword evidence="2 4" id="KW-0560">Oxidoreductase</keyword>
<dbReference type="RefSeq" id="WP_069157515.1">
    <property type="nucleotide sequence ID" value="NZ_DBFYTC010000181.1"/>
</dbReference>
<dbReference type="InterPro" id="IPR036291">
    <property type="entry name" value="NAD(P)-bd_dom_sf"/>
</dbReference>
<dbReference type="GO" id="GO:0006556">
    <property type="term" value="P:S-adenosylmethionine biosynthetic process"/>
    <property type="evidence" value="ECO:0007669"/>
    <property type="project" value="TreeGrafter"/>
</dbReference>
<dbReference type="Proteomes" id="UP000095003">
    <property type="component" value="Unassembled WGS sequence"/>
</dbReference>
<dbReference type="Gene3D" id="3.40.50.720">
    <property type="entry name" value="NAD(P)-binding Rossmann-like Domain"/>
    <property type="match status" value="1"/>
</dbReference>
<evidence type="ECO:0000256" key="1">
    <source>
        <dbReference type="ARBA" id="ARBA00010944"/>
    </source>
</evidence>
<dbReference type="EMBL" id="MCGI01000003">
    <property type="protein sequence ID" value="ODM10658.1"/>
    <property type="molecule type" value="Genomic_DNA"/>
</dbReference>
<protein>
    <recommendedName>
        <fullName evidence="2">dTDP-4-dehydrorhamnose reductase</fullName>
        <ecNumber evidence="2">1.1.1.133</ecNumber>
    </recommendedName>
</protein>
<sequence>MKIMITGAEGFAASRIMEAWKDRHELWGVSRRQMDITDRDETRRVICEYSPEIVIHCGAISDLAVCDNEPERSGKINVDGAENVAAACRESGSRMVFFSSDQVYFGNDTAGPRREDEVLSPKRLYGKQKLEAEKRCLEILPDGVILRMSWMFDYKKKRPEEHDTLVTSVRQALKEGKQMQYPVYDFRSITYIGEMIRHLEKALLLPGGVYNFGSPNECSTYEVVKELLRLQGTDMDLLAPNREAFADKPRDLRLSQDRLLSFGIHFQNTQDGLKECLVQEEKRRVREEEG</sequence>
<dbReference type="PANTHER" id="PTHR10491:SF4">
    <property type="entry name" value="METHIONINE ADENOSYLTRANSFERASE 2 SUBUNIT BETA"/>
    <property type="match status" value="1"/>
</dbReference>
<organism evidence="4 5">
    <name type="scientific">Eisenbergiella tayi</name>
    <dbReference type="NCBI Taxonomy" id="1432052"/>
    <lineage>
        <taxon>Bacteria</taxon>
        <taxon>Bacillati</taxon>
        <taxon>Bacillota</taxon>
        <taxon>Clostridia</taxon>
        <taxon>Lachnospirales</taxon>
        <taxon>Lachnospiraceae</taxon>
        <taxon>Eisenbergiella</taxon>
    </lineage>
</organism>